<proteinExistence type="predicted"/>
<dbReference type="Proteomes" id="UP001143548">
    <property type="component" value="Unassembled WGS sequence"/>
</dbReference>
<organism evidence="1 2">
    <name type="scientific">Aspergillus brasiliensis</name>
    <dbReference type="NCBI Taxonomy" id="319629"/>
    <lineage>
        <taxon>Eukaryota</taxon>
        <taxon>Fungi</taxon>
        <taxon>Dikarya</taxon>
        <taxon>Ascomycota</taxon>
        <taxon>Pezizomycotina</taxon>
        <taxon>Eurotiomycetes</taxon>
        <taxon>Eurotiomycetidae</taxon>
        <taxon>Eurotiales</taxon>
        <taxon>Aspergillaceae</taxon>
        <taxon>Aspergillus</taxon>
        <taxon>Aspergillus subgen. Circumdati</taxon>
    </lineage>
</organism>
<evidence type="ECO:0000313" key="2">
    <source>
        <dbReference type="Proteomes" id="UP001143548"/>
    </source>
</evidence>
<evidence type="ECO:0008006" key="3">
    <source>
        <dbReference type="Google" id="ProtNLM"/>
    </source>
</evidence>
<dbReference type="Pfam" id="PF00701">
    <property type="entry name" value="DHDPS"/>
    <property type="match status" value="2"/>
</dbReference>
<dbReference type="EMBL" id="BROQ01000014">
    <property type="protein sequence ID" value="GKZ18827.1"/>
    <property type="molecule type" value="Genomic_DNA"/>
</dbReference>
<dbReference type="AlphaFoldDB" id="A0A9W5YKN8"/>
<dbReference type="PANTHER" id="PTHR12128">
    <property type="entry name" value="DIHYDRODIPICOLINATE SYNTHASE"/>
    <property type="match status" value="1"/>
</dbReference>
<dbReference type="PANTHER" id="PTHR12128:SF24">
    <property type="entry name" value="DIHYDRODIPICOLINATE SYNTHETASE FAMILY PROTEIN (AFU_ORTHOLOGUE AFUA_3G11920)"/>
    <property type="match status" value="1"/>
</dbReference>
<dbReference type="Gene3D" id="3.20.20.70">
    <property type="entry name" value="Aldolase class I"/>
    <property type="match status" value="1"/>
</dbReference>
<dbReference type="InterPro" id="IPR013785">
    <property type="entry name" value="Aldolase_TIM"/>
</dbReference>
<dbReference type="CDD" id="cd00408">
    <property type="entry name" value="DHDPS-like"/>
    <property type="match status" value="1"/>
</dbReference>
<name>A0A9W5YKN8_9EURO</name>
<dbReference type="SMART" id="SM01130">
    <property type="entry name" value="DHDPS"/>
    <property type="match status" value="1"/>
</dbReference>
<gene>
    <name evidence="1" type="ORF">AbraCBS73388_002322</name>
</gene>
<evidence type="ECO:0000313" key="1">
    <source>
        <dbReference type="EMBL" id="GKZ18827.1"/>
    </source>
</evidence>
<dbReference type="PRINTS" id="PR00146">
    <property type="entry name" value="DHPICSNTHASE"/>
</dbReference>
<comment type="caution">
    <text evidence="1">The sequence shown here is derived from an EMBL/GenBank/DDBJ whole genome shotgun (WGS) entry which is preliminary data.</text>
</comment>
<reference evidence="1" key="1">
    <citation type="submission" date="2022-07" db="EMBL/GenBank/DDBJ databases">
        <title>Taxonomy of Aspergillus series Nigri: significant species reduction supported by multi-species coalescent approaches.</title>
        <authorList>
            <person name="Bian C."/>
            <person name="Kusuya Y."/>
            <person name="Sklenar F."/>
            <person name="D'hooge E."/>
            <person name="Yaguchi T."/>
            <person name="Takahashi H."/>
            <person name="Hubka V."/>
        </authorList>
    </citation>
    <scope>NUCLEOTIDE SEQUENCE</scope>
    <source>
        <strain evidence="1">CBS 733.88</strain>
    </source>
</reference>
<protein>
    <recommendedName>
        <fullName evidence="3">2-keto-3-deoxy-L-galactonate aldolase</fullName>
    </recommendedName>
</protein>
<dbReference type="InterPro" id="IPR002220">
    <property type="entry name" value="DapA-like"/>
</dbReference>
<dbReference type="SUPFAM" id="SSF51569">
    <property type="entry name" value="Aldolase"/>
    <property type="match status" value="1"/>
</dbReference>
<accession>A0A9W5YKN8</accession>
<sequence length="382" mass="41035">MHNANSSFATHISHQLKSVSSRTPQILVKYIYRTPLNPSPKLTANNRMPFTPLRPGVYAPTMTFFDPSTEDLDVPTIRKHAVRLAKAGLVGLVCMGSNGEAVHLTRAERKTVISETRSALVEAGFSNVPVIAGASEQSIRGTIDLCKESYEAGAEYALIVPPSYYRYATGNDETLYEFFTSVADGSPIPLILYNYPGAVAGIDMDSDLIIRISQHPNIVGTKFTCANTGKLTRVASALHAITPSSPLAPAQRKQPSTKTEAVHPYVAFGGIADFSLQTLASGGSAILAGGANVIPKLCVQIFNLWSAGRFTEAMEAQELLSKADWVLTKAAIPGTKSAIQSYYGYGGFPRRPLARLSAEQAEAVAEKIKDAMEVEKSLPDIA</sequence>
<dbReference type="GO" id="GO:0008840">
    <property type="term" value="F:4-hydroxy-tetrahydrodipicolinate synthase activity"/>
    <property type="evidence" value="ECO:0007669"/>
    <property type="project" value="TreeGrafter"/>
</dbReference>